<keyword evidence="1" id="KW-0853">WD repeat</keyword>
<dbReference type="EMBL" id="CP136891">
    <property type="protein sequence ID" value="WOK99738.1"/>
    <property type="molecule type" value="Genomic_DNA"/>
</dbReference>
<organism evidence="3 4">
    <name type="scientific">Canna indica</name>
    <name type="common">Indian-shot</name>
    <dbReference type="NCBI Taxonomy" id="4628"/>
    <lineage>
        <taxon>Eukaryota</taxon>
        <taxon>Viridiplantae</taxon>
        <taxon>Streptophyta</taxon>
        <taxon>Embryophyta</taxon>
        <taxon>Tracheophyta</taxon>
        <taxon>Spermatophyta</taxon>
        <taxon>Magnoliopsida</taxon>
        <taxon>Liliopsida</taxon>
        <taxon>Zingiberales</taxon>
        <taxon>Cannaceae</taxon>
        <taxon>Canna</taxon>
    </lineage>
</organism>
<proteinExistence type="predicted"/>
<keyword evidence="2" id="KW-0677">Repeat</keyword>
<evidence type="ECO:0000256" key="1">
    <source>
        <dbReference type="ARBA" id="ARBA00022574"/>
    </source>
</evidence>
<keyword evidence="4" id="KW-1185">Reference proteome</keyword>
<accession>A0AAQ3K0N2</accession>
<evidence type="ECO:0000313" key="3">
    <source>
        <dbReference type="EMBL" id="WOK99738.1"/>
    </source>
</evidence>
<sequence length="192" mass="22119">MGSLLLMGLRKVLKSSNLLQVRELHGRSIISNKCRCSFKKEYQKLKASHPMVCKYNNTIDVADSALEQLYGITQTPKGLELKNFLLTGSMNGHISLYDVATAGRYSNYMSECMPKSIWPLRKSKAWQDSAVASIWCLMDPQIFSSRISCIKRFSWNNRALYPNRLLQLVFLIWYSDLFEVFSSMLKSFNYNS</sequence>
<evidence type="ECO:0000313" key="4">
    <source>
        <dbReference type="Proteomes" id="UP001327560"/>
    </source>
</evidence>
<dbReference type="InterPro" id="IPR052254">
    <property type="entry name" value="CUL4-DDB1_E3_ligase_receptor"/>
</dbReference>
<protein>
    <submittedName>
        <fullName evidence="3">Uncharacterized protein</fullName>
    </submittedName>
</protein>
<reference evidence="3 4" key="1">
    <citation type="submission" date="2023-10" db="EMBL/GenBank/DDBJ databases">
        <title>Chromosome-scale genome assembly provides insights into flower coloration mechanisms of Canna indica.</title>
        <authorList>
            <person name="Li C."/>
        </authorList>
    </citation>
    <scope>NUCLEOTIDE SEQUENCE [LARGE SCALE GENOMIC DNA]</scope>
    <source>
        <tissue evidence="3">Flower</tissue>
    </source>
</reference>
<dbReference type="Proteomes" id="UP001327560">
    <property type="component" value="Chromosome 2"/>
</dbReference>
<dbReference type="PANTHER" id="PTHR44472">
    <property type="entry name" value="DDB1- AND CUL4-ASSOCIATED FACTOR 4-RELATED"/>
    <property type="match status" value="1"/>
</dbReference>
<name>A0AAQ3K0N2_9LILI</name>
<gene>
    <name evidence="3" type="ORF">Cni_G08450</name>
</gene>
<dbReference type="AlphaFoldDB" id="A0AAQ3K0N2"/>
<evidence type="ECO:0000256" key="2">
    <source>
        <dbReference type="ARBA" id="ARBA00022737"/>
    </source>
</evidence>
<dbReference type="PANTHER" id="PTHR44472:SF1">
    <property type="entry name" value="DDB1 AND CUL4 ASSOCIATED FACTOR 4"/>
    <property type="match status" value="1"/>
</dbReference>